<name>A0A074MFC6_ERYLO</name>
<proteinExistence type="predicted"/>
<keyword evidence="1" id="KW-0472">Membrane</keyword>
<evidence type="ECO:0008006" key="4">
    <source>
        <dbReference type="Google" id="ProtNLM"/>
    </source>
</evidence>
<dbReference type="RefSeq" id="WP_034957767.1">
    <property type="nucleotide sequence ID" value="NZ_JMIW01000001.1"/>
</dbReference>
<feature type="transmembrane region" description="Helical" evidence="1">
    <location>
        <begin position="7"/>
        <end position="26"/>
    </location>
</feature>
<dbReference type="OrthoDB" id="5360192at2"/>
<comment type="caution">
    <text evidence="2">The sequence shown here is derived from an EMBL/GenBank/DDBJ whole genome shotgun (WGS) entry which is preliminary data.</text>
</comment>
<keyword evidence="1" id="KW-0812">Transmembrane</keyword>
<feature type="transmembrane region" description="Helical" evidence="1">
    <location>
        <begin position="87"/>
        <end position="115"/>
    </location>
</feature>
<sequence>MRLHRGYALAALSIFAVEVVIALFVRDAFIRPVFGDVLAAALVYCGLMAIFDTPKTAAAMVAFAFACLIEALQYLDALTFLGLEQNPIARVVLGTTFSWGDIIAYLVGAIAALLIDKRLSKP</sequence>
<feature type="transmembrane region" description="Helical" evidence="1">
    <location>
        <begin position="32"/>
        <end position="51"/>
    </location>
</feature>
<feature type="transmembrane region" description="Helical" evidence="1">
    <location>
        <begin position="58"/>
        <end position="75"/>
    </location>
</feature>
<dbReference type="InterPro" id="IPR021257">
    <property type="entry name" value="DUF2809"/>
</dbReference>
<dbReference type="STRING" id="1044.EH31_02195"/>
<dbReference type="EMBL" id="JMIW01000001">
    <property type="protein sequence ID" value="KEO91500.1"/>
    <property type="molecule type" value="Genomic_DNA"/>
</dbReference>
<evidence type="ECO:0000313" key="2">
    <source>
        <dbReference type="EMBL" id="KEO91500.1"/>
    </source>
</evidence>
<keyword evidence="1" id="KW-1133">Transmembrane helix</keyword>
<reference evidence="2 3" key="1">
    <citation type="submission" date="2014-04" db="EMBL/GenBank/DDBJ databases">
        <title>A comprehensive comparison of genomes of Erythrobacter spp. strains.</title>
        <authorList>
            <person name="Zheng Q."/>
        </authorList>
    </citation>
    <scope>NUCLEOTIDE SEQUENCE [LARGE SCALE GENOMIC DNA]</scope>
    <source>
        <strain evidence="2 3">DSM 6997</strain>
    </source>
</reference>
<dbReference type="AlphaFoldDB" id="A0A074MFC6"/>
<dbReference type="Proteomes" id="UP000027647">
    <property type="component" value="Unassembled WGS sequence"/>
</dbReference>
<accession>A0A074MFC6</accession>
<protein>
    <recommendedName>
        <fullName evidence="4">DUF2809 domain-containing protein</fullName>
    </recommendedName>
</protein>
<gene>
    <name evidence="2" type="ORF">EH31_02195</name>
</gene>
<keyword evidence="3" id="KW-1185">Reference proteome</keyword>
<dbReference type="Pfam" id="PF10990">
    <property type="entry name" value="DUF2809"/>
    <property type="match status" value="1"/>
</dbReference>
<evidence type="ECO:0000256" key="1">
    <source>
        <dbReference type="SAM" id="Phobius"/>
    </source>
</evidence>
<evidence type="ECO:0000313" key="3">
    <source>
        <dbReference type="Proteomes" id="UP000027647"/>
    </source>
</evidence>
<organism evidence="2 3">
    <name type="scientific">Erythrobacter longus</name>
    <dbReference type="NCBI Taxonomy" id="1044"/>
    <lineage>
        <taxon>Bacteria</taxon>
        <taxon>Pseudomonadati</taxon>
        <taxon>Pseudomonadota</taxon>
        <taxon>Alphaproteobacteria</taxon>
        <taxon>Sphingomonadales</taxon>
        <taxon>Erythrobacteraceae</taxon>
        <taxon>Erythrobacter/Porphyrobacter group</taxon>
        <taxon>Erythrobacter</taxon>
    </lineage>
</organism>